<dbReference type="InterPro" id="IPR012337">
    <property type="entry name" value="RNaseH-like_sf"/>
</dbReference>
<dbReference type="InterPro" id="IPR048020">
    <property type="entry name" value="Transpos_IS3"/>
</dbReference>
<keyword evidence="7" id="KW-1185">Reference proteome</keyword>
<dbReference type="InterPro" id="IPR001584">
    <property type="entry name" value="Integrase_cat-core"/>
</dbReference>
<accession>A0ABT8CIK4</accession>
<dbReference type="InterPro" id="IPR025948">
    <property type="entry name" value="HTH-like_dom"/>
</dbReference>
<name>A0ABT8CIK4_9VIBR</name>
<dbReference type="PANTHER" id="PTHR46889">
    <property type="entry name" value="TRANSPOSASE INSF FOR INSERTION SEQUENCE IS3B-RELATED"/>
    <property type="match status" value="1"/>
</dbReference>
<dbReference type="SUPFAM" id="SSF46689">
    <property type="entry name" value="Homeodomain-like"/>
    <property type="match status" value="1"/>
</dbReference>
<keyword evidence="2" id="KW-0238">DNA-binding</keyword>
<dbReference type="InterPro" id="IPR036397">
    <property type="entry name" value="RNaseH_sf"/>
</dbReference>
<evidence type="ECO:0000256" key="1">
    <source>
        <dbReference type="ARBA" id="ARBA00009964"/>
    </source>
</evidence>
<evidence type="ECO:0000259" key="5">
    <source>
        <dbReference type="PROSITE" id="PS50994"/>
    </source>
</evidence>
<organism evidence="6 7">
    <name type="scientific">Vibrio artabrorum</name>
    <dbReference type="NCBI Taxonomy" id="446374"/>
    <lineage>
        <taxon>Bacteria</taxon>
        <taxon>Pseudomonadati</taxon>
        <taxon>Pseudomonadota</taxon>
        <taxon>Gammaproteobacteria</taxon>
        <taxon>Vibrionales</taxon>
        <taxon>Vibrionaceae</taxon>
        <taxon>Vibrio</taxon>
    </lineage>
</organism>
<dbReference type="Proteomes" id="UP001223712">
    <property type="component" value="Unassembled WGS sequence"/>
</dbReference>
<dbReference type="PROSITE" id="PS50994">
    <property type="entry name" value="INTEGRASE"/>
    <property type="match status" value="1"/>
</dbReference>
<evidence type="ECO:0000256" key="2">
    <source>
        <dbReference type="ARBA" id="ARBA00023125"/>
    </source>
</evidence>
<comment type="similarity">
    <text evidence="1">Belongs to the transposase 8 family.</text>
</comment>
<comment type="function">
    <text evidence="3">Involved in the transposition of the insertion sequence IS3.</text>
</comment>
<dbReference type="Gene3D" id="3.30.420.10">
    <property type="entry name" value="Ribonuclease H-like superfamily/Ribonuclease H"/>
    <property type="match status" value="1"/>
</dbReference>
<reference evidence="7" key="1">
    <citation type="journal article" date="2019" name="Int. J. Syst. Evol. Microbiol.">
        <title>The Global Catalogue of Microorganisms (GCM) 10K type strain sequencing project: providing services to taxonomists for standard genome sequencing and annotation.</title>
        <authorList>
            <consortium name="The Broad Institute Genomics Platform"/>
            <consortium name="The Broad Institute Genome Sequencing Center for Infectious Disease"/>
            <person name="Wu L."/>
            <person name="Ma J."/>
        </authorList>
    </citation>
    <scope>NUCLEOTIDE SEQUENCE [LARGE SCALE GENOMIC DNA]</scope>
    <source>
        <strain evidence="7">CECT 7226</strain>
    </source>
</reference>
<gene>
    <name evidence="6" type="ORF">QWY96_12850</name>
</gene>
<dbReference type="InterPro" id="IPR050900">
    <property type="entry name" value="Transposase_IS3/IS150/IS904"/>
</dbReference>
<dbReference type="SUPFAM" id="SSF53098">
    <property type="entry name" value="Ribonuclease H-like"/>
    <property type="match status" value="1"/>
</dbReference>
<feature type="domain" description="Integrase catalytic" evidence="5">
    <location>
        <begin position="219"/>
        <end position="382"/>
    </location>
</feature>
<comment type="similarity">
    <text evidence="4">Belongs to the transposase IS3/IS150/IS904 family.</text>
</comment>
<dbReference type="NCBIfam" id="NF033516">
    <property type="entry name" value="transpos_IS3"/>
    <property type="match status" value="1"/>
</dbReference>
<dbReference type="PANTHER" id="PTHR46889:SF6">
    <property type="entry name" value="TRANSPOSASE INSF FOR INSERTION SEQUENCE IS3B"/>
    <property type="match status" value="1"/>
</dbReference>
<comment type="caution">
    <text evidence="6">The sequence shown here is derived from an EMBL/GenBank/DDBJ whole genome shotgun (WGS) entry which is preliminary data.</text>
</comment>
<evidence type="ECO:0000256" key="3">
    <source>
        <dbReference type="ARBA" id="ARBA00037276"/>
    </source>
</evidence>
<protein>
    <submittedName>
        <fullName evidence="6">IS3 family transposase</fullName>
    </submittedName>
</protein>
<dbReference type="EMBL" id="JAUFQY010000001">
    <property type="protein sequence ID" value="MDN3701556.1"/>
    <property type="molecule type" value="Genomic_DNA"/>
</dbReference>
<dbReference type="Pfam" id="PF13333">
    <property type="entry name" value="rve_2"/>
    <property type="match status" value="1"/>
</dbReference>
<dbReference type="Pfam" id="PF01527">
    <property type="entry name" value="HTH_Tnp_1"/>
    <property type="match status" value="1"/>
</dbReference>
<dbReference type="InterPro" id="IPR002514">
    <property type="entry name" value="Transposase_8"/>
</dbReference>
<evidence type="ECO:0000313" key="7">
    <source>
        <dbReference type="Proteomes" id="UP001223712"/>
    </source>
</evidence>
<dbReference type="Pfam" id="PF00665">
    <property type="entry name" value="rve"/>
    <property type="match status" value="1"/>
</dbReference>
<dbReference type="RefSeq" id="WP_290334841.1">
    <property type="nucleotide sequence ID" value="NZ_JAUFQY010000001.1"/>
</dbReference>
<evidence type="ECO:0000313" key="6">
    <source>
        <dbReference type="EMBL" id="MDN3701556.1"/>
    </source>
</evidence>
<proteinExistence type="inferred from homology"/>
<sequence>MTTKKIRIKHAPEFKAEALKLAEKVGVAAAARQLSLYESQIYGWRKAVKKDAKVSDRERELATENAKLKRLLAEQAEELDIVKKGRHLLREKSKVDCYEFMLKHLMQYRIVRMAKVFGVSRSGFYYWIDNRNKVTQRNEHRKQLDIKVREVFDDKKERDGARRIQKELEENGNKHDVKTIAASMKRQGLVAKAARKFKSTTDSKHRLPVAPNLLDQDFNATAPNQKWAGDITYLATSEGWMYLAVIIDLYSRQVVGWSMSTRMTATLVCDALSMALFRRGMPEGMIIHSDRGSQYCSKDYRDLIAAHNLKQSMSRKGNCWDNACVESFFHTMKVEAIQYEPIMTREEMRQALFEYIEVDYNRTRRHSALGYLSPVNFEKQYVA</sequence>
<dbReference type="InterPro" id="IPR009057">
    <property type="entry name" value="Homeodomain-like_sf"/>
</dbReference>
<dbReference type="Pfam" id="PF13276">
    <property type="entry name" value="HTH_21"/>
    <property type="match status" value="1"/>
</dbReference>
<evidence type="ECO:0000256" key="4">
    <source>
        <dbReference type="ARBA" id="ARBA00043964"/>
    </source>
</evidence>